<reference evidence="1" key="1">
    <citation type="submission" date="2014-11" db="EMBL/GenBank/DDBJ databases">
        <authorList>
            <person name="Amaro Gonzalez C."/>
        </authorList>
    </citation>
    <scope>NUCLEOTIDE SEQUENCE</scope>
</reference>
<organism evidence="1">
    <name type="scientific">Anguilla anguilla</name>
    <name type="common">European freshwater eel</name>
    <name type="synonym">Muraena anguilla</name>
    <dbReference type="NCBI Taxonomy" id="7936"/>
    <lineage>
        <taxon>Eukaryota</taxon>
        <taxon>Metazoa</taxon>
        <taxon>Chordata</taxon>
        <taxon>Craniata</taxon>
        <taxon>Vertebrata</taxon>
        <taxon>Euteleostomi</taxon>
        <taxon>Actinopterygii</taxon>
        <taxon>Neopterygii</taxon>
        <taxon>Teleostei</taxon>
        <taxon>Anguilliformes</taxon>
        <taxon>Anguillidae</taxon>
        <taxon>Anguilla</taxon>
    </lineage>
</organism>
<accession>A0A0E9PCE7</accession>
<reference evidence="1" key="2">
    <citation type="journal article" date="2015" name="Fish Shellfish Immunol.">
        <title>Early steps in the European eel (Anguilla anguilla)-Vibrio vulnificus interaction in the gills: Role of the RtxA13 toxin.</title>
        <authorList>
            <person name="Callol A."/>
            <person name="Pajuelo D."/>
            <person name="Ebbesson L."/>
            <person name="Teles M."/>
            <person name="MacKenzie S."/>
            <person name="Amaro C."/>
        </authorList>
    </citation>
    <scope>NUCLEOTIDE SEQUENCE</scope>
</reference>
<protein>
    <submittedName>
        <fullName evidence="1">Uncharacterized protein</fullName>
    </submittedName>
</protein>
<evidence type="ECO:0000313" key="1">
    <source>
        <dbReference type="EMBL" id="JAH02209.1"/>
    </source>
</evidence>
<proteinExistence type="predicted"/>
<sequence>MNRNFPSQLILHL</sequence>
<name>A0A0E9PCE7_ANGAN</name>
<dbReference type="EMBL" id="GBXM01106368">
    <property type="protein sequence ID" value="JAH02209.1"/>
    <property type="molecule type" value="Transcribed_RNA"/>
</dbReference>